<evidence type="ECO:0000256" key="1">
    <source>
        <dbReference type="ARBA" id="ARBA00005854"/>
    </source>
</evidence>
<dbReference type="PANTHER" id="PTHR42789">
    <property type="entry name" value="D-ISOMER SPECIFIC 2-HYDROXYACID DEHYDROGENASE FAMILY PROTEIN (AFU_ORTHOLOGUE AFUA_6G10090)"/>
    <property type="match status" value="1"/>
</dbReference>
<dbReference type="GO" id="GO:0051287">
    <property type="term" value="F:NAD binding"/>
    <property type="evidence" value="ECO:0007669"/>
    <property type="project" value="InterPro"/>
</dbReference>
<dbReference type="InterPro" id="IPR006139">
    <property type="entry name" value="D-isomer_2_OHA_DH_cat_dom"/>
</dbReference>
<dbReference type="Gene3D" id="3.40.50.720">
    <property type="entry name" value="NAD(P)-binding Rossmann-like Domain"/>
    <property type="match status" value="2"/>
</dbReference>
<evidence type="ECO:0000256" key="4">
    <source>
        <dbReference type="RuleBase" id="RU003719"/>
    </source>
</evidence>
<gene>
    <name evidence="7" type="primary">ghrB_1</name>
    <name evidence="7" type="ORF">DSM104440_01596</name>
</gene>
<dbReference type="GO" id="GO:0016618">
    <property type="term" value="F:hydroxypyruvate reductase [NAD(P)H] activity"/>
    <property type="evidence" value="ECO:0007669"/>
    <property type="project" value="UniProtKB-EC"/>
</dbReference>
<evidence type="ECO:0000259" key="5">
    <source>
        <dbReference type="Pfam" id="PF00389"/>
    </source>
</evidence>
<dbReference type="PROSITE" id="PS00671">
    <property type="entry name" value="D_2_HYDROXYACID_DH_3"/>
    <property type="match status" value="1"/>
</dbReference>
<dbReference type="Pfam" id="PF00389">
    <property type="entry name" value="2-Hacid_dh"/>
    <property type="match status" value="1"/>
</dbReference>
<dbReference type="InterPro" id="IPR043322">
    <property type="entry name" value="CtBP"/>
</dbReference>
<feature type="domain" description="D-isomer specific 2-hydroxyacid dehydrogenase catalytic" evidence="5">
    <location>
        <begin position="19"/>
        <end position="314"/>
    </location>
</feature>
<dbReference type="RefSeq" id="WP_171161509.1">
    <property type="nucleotide sequence ID" value="NZ_CP053073.1"/>
</dbReference>
<dbReference type="InterPro" id="IPR050857">
    <property type="entry name" value="D-2-hydroxyacid_DH"/>
</dbReference>
<keyword evidence="2 4" id="KW-0560">Oxidoreductase</keyword>
<evidence type="ECO:0000313" key="7">
    <source>
        <dbReference type="EMBL" id="QJR14786.1"/>
    </source>
</evidence>
<dbReference type="GO" id="GO:0003714">
    <property type="term" value="F:transcription corepressor activity"/>
    <property type="evidence" value="ECO:0007669"/>
    <property type="project" value="InterPro"/>
</dbReference>
<evidence type="ECO:0000256" key="2">
    <source>
        <dbReference type="ARBA" id="ARBA00023002"/>
    </source>
</evidence>
<comment type="similarity">
    <text evidence="1 4">Belongs to the D-isomer specific 2-hydroxyacid dehydrogenase family.</text>
</comment>
<keyword evidence="3" id="KW-0520">NAD</keyword>
<keyword evidence="8" id="KW-1185">Reference proteome</keyword>
<dbReference type="EMBL" id="CP053073">
    <property type="protein sequence ID" value="QJR14786.1"/>
    <property type="molecule type" value="Genomic_DNA"/>
</dbReference>
<evidence type="ECO:0000313" key="8">
    <source>
        <dbReference type="Proteomes" id="UP000503096"/>
    </source>
</evidence>
<dbReference type="InterPro" id="IPR029753">
    <property type="entry name" value="D-isomer_DH_CS"/>
</dbReference>
<reference evidence="7 8" key="1">
    <citation type="submission" date="2020-04" db="EMBL/GenBank/DDBJ databases">
        <title>Usitatibacter rugosus gen. nov., sp. nov. and Usitatibacter palustris sp. nov., novel members of Usitatibacteraceae fam. nov. within the order Nitrosomonadales isolated from soil.</title>
        <authorList>
            <person name="Huber K.J."/>
            <person name="Neumann-Schaal M."/>
            <person name="Geppert A."/>
            <person name="Luckner M."/>
            <person name="Wanner G."/>
            <person name="Overmann J."/>
        </authorList>
    </citation>
    <scope>NUCLEOTIDE SEQUENCE [LARGE SCALE GENOMIC DNA]</scope>
    <source>
        <strain evidence="7 8">Swamp67</strain>
    </source>
</reference>
<evidence type="ECO:0000256" key="3">
    <source>
        <dbReference type="ARBA" id="ARBA00023027"/>
    </source>
</evidence>
<name>A0A6M4H598_9PROT</name>
<dbReference type="InterPro" id="IPR036291">
    <property type="entry name" value="NAD(P)-bd_dom_sf"/>
</dbReference>
<dbReference type="InParanoid" id="A0A6M4H598"/>
<dbReference type="Pfam" id="PF02826">
    <property type="entry name" value="2-Hacid_dh_C"/>
    <property type="match status" value="1"/>
</dbReference>
<dbReference type="KEGG" id="upl:DSM104440_01596"/>
<feature type="domain" description="D-isomer specific 2-hydroxyacid dehydrogenase NAD-binding" evidence="6">
    <location>
        <begin position="108"/>
        <end position="283"/>
    </location>
</feature>
<accession>A0A6M4H598</accession>
<dbReference type="CDD" id="cd05299">
    <property type="entry name" value="CtBP_dh"/>
    <property type="match status" value="1"/>
</dbReference>
<dbReference type="PANTHER" id="PTHR42789:SF1">
    <property type="entry name" value="D-ISOMER SPECIFIC 2-HYDROXYACID DEHYDROGENASE FAMILY PROTEIN (AFU_ORTHOLOGUE AFUA_6G10090)"/>
    <property type="match status" value="1"/>
</dbReference>
<proteinExistence type="inferred from homology"/>
<organism evidence="7 8">
    <name type="scientific">Usitatibacter palustris</name>
    <dbReference type="NCBI Taxonomy" id="2732487"/>
    <lineage>
        <taxon>Bacteria</taxon>
        <taxon>Pseudomonadati</taxon>
        <taxon>Pseudomonadota</taxon>
        <taxon>Betaproteobacteria</taxon>
        <taxon>Nitrosomonadales</taxon>
        <taxon>Usitatibacteraceae</taxon>
        <taxon>Usitatibacter</taxon>
    </lineage>
</organism>
<dbReference type="EC" id="1.1.1.81" evidence="7"/>
<dbReference type="SUPFAM" id="SSF51735">
    <property type="entry name" value="NAD(P)-binding Rossmann-fold domains"/>
    <property type="match status" value="1"/>
</dbReference>
<evidence type="ECO:0000259" key="6">
    <source>
        <dbReference type="Pfam" id="PF02826"/>
    </source>
</evidence>
<dbReference type="InterPro" id="IPR006140">
    <property type="entry name" value="D-isomer_DH_NAD-bd"/>
</dbReference>
<protein>
    <submittedName>
        <fullName evidence="7">Glyoxylate/hydroxypyruvate reductase B</fullName>
        <ecNumber evidence="7">1.1.1.81</ecNumber>
    </submittedName>
</protein>
<dbReference type="AlphaFoldDB" id="A0A6M4H598"/>
<dbReference type="Proteomes" id="UP000503096">
    <property type="component" value="Chromosome"/>
</dbReference>
<sequence>MTCFLITDYDFHDVDLETGLLREAGMEVKTAQCRTEEDVIAAAKGCDGVLIQYAPLNEKVFKARPEVRIVSRLGAGYDTVNVADARKHGVWVANSPDYGVGEVASHALGMALALVRHLPFYDRDIRGAKWHYTSAGKLRRPKELTLGLLGLGRIGKRMAAISHEAFRDVIACDPYIADTEFPPYVRRVDRDALFREADLVSLHVPLNEETRGIVNTAALALMKPGSWVVNTARGGLVDIPALLAALDANRLDGAALDVLPTEPPASSDPLVTHSRVLLTPHAAFYSAEAEQELRRKAAQNLVDWARTGRPRYVVSEGRA</sequence>
<dbReference type="SUPFAM" id="SSF52283">
    <property type="entry name" value="Formate/glycerate dehydrogenase catalytic domain-like"/>
    <property type="match status" value="1"/>
</dbReference>
<keyword evidence="7" id="KW-0670">Pyruvate</keyword>